<evidence type="ECO:0000313" key="2">
    <source>
        <dbReference type="Proteomes" id="UP001148838"/>
    </source>
</evidence>
<name>A0ABQ8RXA4_PERAM</name>
<evidence type="ECO:0000313" key="1">
    <source>
        <dbReference type="EMBL" id="KAJ4426351.1"/>
    </source>
</evidence>
<reference evidence="1 2" key="1">
    <citation type="journal article" date="2022" name="Allergy">
        <title>Genome assembly and annotation of Periplaneta americana reveal a comprehensive cockroach allergen profile.</title>
        <authorList>
            <person name="Wang L."/>
            <person name="Xiong Q."/>
            <person name="Saelim N."/>
            <person name="Wang L."/>
            <person name="Nong W."/>
            <person name="Wan A.T."/>
            <person name="Shi M."/>
            <person name="Liu X."/>
            <person name="Cao Q."/>
            <person name="Hui J.H.L."/>
            <person name="Sookrung N."/>
            <person name="Leung T.F."/>
            <person name="Tungtrongchitr A."/>
            <person name="Tsui S.K.W."/>
        </authorList>
    </citation>
    <scope>NUCLEOTIDE SEQUENCE [LARGE SCALE GENOMIC DNA]</scope>
    <source>
        <strain evidence="1">PWHHKU_190912</strain>
    </source>
</reference>
<sequence>STSQKLYLEANWQSKIVLFEELKKYCALNELQKASMNCLMAFEEENLSLFSPKKERCDLCCAYKAGNITQEEYSQHILRKDQARKEKETDKNGSTKLCTMDLQAFLLSSFLKSSALYYKTNFSRPILPGNKAGDPTVTHLRYRRYNPSGVIDYKHFYEDDWQPLPKRMNNQNKPDTSVPRLYNELIKVNTEKFVHLQQLKCVIPRDFHPFYNNLPHVCSDKSCGHLMD</sequence>
<accession>A0ABQ8RXA4</accession>
<proteinExistence type="predicted"/>
<feature type="non-terminal residue" evidence="1">
    <location>
        <position position="1"/>
    </location>
</feature>
<dbReference type="Proteomes" id="UP001148838">
    <property type="component" value="Unassembled WGS sequence"/>
</dbReference>
<organism evidence="1 2">
    <name type="scientific">Periplaneta americana</name>
    <name type="common">American cockroach</name>
    <name type="synonym">Blatta americana</name>
    <dbReference type="NCBI Taxonomy" id="6978"/>
    <lineage>
        <taxon>Eukaryota</taxon>
        <taxon>Metazoa</taxon>
        <taxon>Ecdysozoa</taxon>
        <taxon>Arthropoda</taxon>
        <taxon>Hexapoda</taxon>
        <taxon>Insecta</taxon>
        <taxon>Pterygota</taxon>
        <taxon>Neoptera</taxon>
        <taxon>Polyneoptera</taxon>
        <taxon>Dictyoptera</taxon>
        <taxon>Blattodea</taxon>
        <taxon>Blattoidea</taxon>
        <taxon>Blattidae</taxon>
        <taxon>Blattinae</taxon>
        <taxon>Periplaneta</taxon>
    </lineage>
</organism>
<keyword evidence="2" id="KW-1185">Reference proteome</keyword>
<dbReference type="EMBL" id="JAJSOF020000040">
    <property type="protein sequence ID" value="KAJ4426351.1"/>
    <property type="molecule type" value="Genomic_DNA"/>
</dbReference>
<comment type="caution">
    <text evidence="1">The sequence shown here is derived from an EMBL/GenBank/DDBJ whole genome shotgun (WGS) entry which is preliminary data.</text>
</comment>
<gene>
    <name evidence="1" type="ORF">ANN_27165</name>
</gene>
<protein>
    <submittedName>
        <fullName evidence="1">Uncharacterized protein</fullName>
    </submittedName>
</protein>